<evidence type="ECO:0000313" key="2">
    <source>
        <dbReference type="Proteomes" id="UP000214588"/>
    </source>
</evidence>
<organism evidence="1 2">
    <name type="scientific">Natranaerobius trueperi</name>
    <dbReference type="NCBI Taxonomy" id="759412"/>
    <lineage>
        <taxon>Bacteria</taxon>
        <taxon>Bacillati</taxon>
        <taxon>Bacillota</taxon>
        <taxon>Clostridia</taxon>
        <taxon>Natranaerobiales</taxon>
        <taxon>Natranaerobiaceae</taxon>
        <taxon>Natranaerobius</taxon>
    </lineage>
</organism>
<dbReference type="RefSeq" id="WP_089022957.1">
    <property type="nucleotide sequence ID" value="NZ_NIQC01000005.1"/>
</dbReference>
<protein>
    <submittedName>
        <fullName evidence="1">Uncharacterized protein</fullName>
    </submittedName>
</protein>
<accession>A0A226BZC4</accession>
<sequence length="132" mass="15762">MGYQETYVKMKKSEDFNKLLKVIKKNGKNSFKTAEPVRIITIKEGFAGRQFIQRYGELSEKYFCFDKGEKFLYVVGERGSQICSDRFFEYCEDVPEDILKNIEFYFTENFPSTKIFYEGWGEHENFTWAEEI</sequence>
<dbReference type="EMBL" id="NIQC01000005">
    <property type="protein sequence ID" value="OWZ84383.1"/>
    <property type="molecule type" value="Genomic_DNA"/>
</dbReference>
<dbReference type="AlphaFoldDB" id="A0A226BZC4"/>
<dbReference type="Proteomes" id="UP000214588">
    <property type="component" value="Unassembled WGS sequence"/>
</dbReference>
<keyword evidence="2" id="KW-1185">Reference proteome</keyword>
<reference evidence="1 2" key="1">
    <citation type="submission" date="2017-06" db="EMBL/GenBank/DDBJ databases">
        <title>Draft Genome Sequence of Natranaerobius trueperi halophilic, alkalithermophilic bacteria from soda lakes.</title>
        <authorList>
            <person name="Zhao B."/>
        </authorList>
    </citation>
    <scope>NUCLEOTIDE SEQUENCE [LARGE SCALE GENOMIC DNA]</scope>
    <source>
        <strain evidence="1 2">DSM 18760</strain>
    </source>
</reference>
<comment type="caution">
    <text evidence="1">The sequence shown here is derived from an EMBL/GenBank/DDBJ whole genome shotgun (WGS) entry which is preliminary data.</text>
</comment>
<evidence type="ECO:0000313" key="1">
    <source>
        <dbReference type="EMBL" id="OWZ84383.1"/>
    </source>
</evidence>
<name>A0A226BZC4_9FIRM</name>
<proteinExistence type="predicted"/>
<gene>
    <name evidence="1" type="ORF">CDO51_03730</name>
</gene>